<sequence length="409" mass="46440">MMNQQDIFRKIGSILTELNEQYQFLAQNPQQLNELELELFLANAHFLSDHVNIVKKLNATIEHKPAEPANHTLLAEQNTIILPEAEKSYGEDEESFDPQELEEVVTAQEEEERVDIKPEQEVLDDEMIEEEKAASLLNKDFFKPDQDDHTFEFVLNTHHESDQFDYEANPIANGSVQEIFDRPLSKEEAEILARKKIIHEKEDALAVQKEPLAVEEDEIGPEPFLIPHEEETPEVIAKEEPVLAKAEEPVVALGVEEPKPAAATQPIEALKDVKLDDPIISPPVEEERPIFRPEAVPVKPTPQPEVVKPAPSLNDLLAKTNSQNNEPVKAPIADLKQAINLNEKLLFIKDLFNGYNLAYSEVIDIINKMSSFEAADSFLQNNYAAKNNWANKQATVDQFYELLNRRFSK</sequence>
<name>A0A1G7ZDJ8_9SPHI</name>
<dbReference type="AlphaFoldDB" id="A0A1G7ZDJ8"/>
<dbReference type="EMBL" id="FNCH01000016">
    <property type="protein sequence ID" value="SDH06823.1"/>
    <property type="molecule type" value="Genomic_DNA"/>
</dbReference>
<reference evidence="2" key="1">
    <citation type="submission" date="2016-10" db="EMBL/GenBank/DDBJ databases">
        <authorList>
            <person name="Varghese N."/>
            <person name="Submissions S."/>
        </authorList>
    </citation>
    <scope>NUCLEOTIDE SEQUENCE [LARGE SCALE GENOMIC DNA]</scope>
    <source>
        <strain evidence="2">DSM 17933</strain>
    </source>
</reference>
<evidence type="ECO:0000313" key="1">
    <source>
        <dbReference type="EMBL" id="SDH06823.1"/>
    </source>
</evidence>
<protein>
    <submittedName>
        <fullName evidence="1">Uncharacterized protein</fullName>
    </submittedName>
</protein>
<keyword evidence="2" id="KW-1185">Reference proteome</keyword>
<dbReference type="RefSeq" id="WP_090502291.1">
    <property type="nucleotide sequence ID" value="NZ_FNCH01000016.1"/>
</dbReference>
<dbReference type="OrthoDB" id="1100725at2"/>
<dbReference type="Proteomes" id="UP000199643">
    <property type="component" value="Unassembled WGS sequence"/>
</dbReference>
<proteinExistence type="predicted"/>
<accession>A0A1G7ZDJ8</accession>
<organism evidence="1 2">
    <name type="scientific">Pedobacter terrae</name>
    <dbReference type="NCBI Taxonomy" id="405671"/>
    <lineage>
        <taxon>Bacteria</taxon>
        <taxon>Pseudomonadati</taxon>
        <taxon>Bacteroidota</taxon>
        <taxon>Sphingobacteriia</taxon>
        <taxon>Sphingobacteriales</taxon>
        <taxon>Sphingobacteriaceae</taxon>
        <taxon>Pedobacter</taxon>
    </lineage>
</organism>
<dbReference type="STRING" id="405671.SAMN05421827_1165"/>
<gene>
    <name evidence="1" type="ORF">SAMN05421827_1165</name>
</gene>
<evidence type="ECO:0000313" key="2">
    <source>
        <dbReference type="Proteomes" id="UP000199643"/>
    </source>
</evidence>